<evidence type="ECO:0000313" key="3">
    <source>
        <dbReference type="Proteomes" id="UP001617702"/>
    </source>
</evidence>
<dbReference type="RefSeq" id="WP_400447851.1">
    <property type="nucleotide sequence ID" value="NZ_JBIXLB010000001.1"/>
</dbReference>
<name>A0ABW8GSQ4_9GAMM</name>
<feature type="region of interest" description="Disordered" evidence="1">
    <location>
        <begin position="16"/>
        <end position="48"/>
    </location>
</feature>
<dbReference type="Proteomes" id="UP001617702">
    <property type="component" value="Unassembled WGS sequence"/>
</dbReference>
<sequence length="48" mass="5396">MGYGLIDIATQTRQQGLQGMQGMQQSLSNSENLQTSNSNLSRKWQPIR</sequence>
<keyword evidence="3" id="KW-1185">Reference proteome</keyword>
<reference evidence="2 3" key="1">
    <citation type="submission" date="2024-10" db="EMBL/GenBank/DDBJ databases">
        <authorList>
            <person name="Lu C.-H."/>
        </authorList>
    </citation>
    <scope>NUCLEOTIDE SEQUENCE [LARGE SCALE GENOMIC DNA]</scope>
    <source>
        <strain evidence="2 3">22LXZD03-01</strain>
    </source>
</reference>
<evidence type="ECO:0000256" key="1">
    <source>
        <dbReference type="SAM" id="MobiDB-lite"/>
    </source>
</evidence>
<evidence type="ECO:0000313" key="2">
    <source>
        <dbReference type="EMBL" id="MFJ5512123.1"/>
    </source>
</evidence>
<feature type="compositionally biased region" description="Low complexity" evidence="1">
    <location>
        <begin position="16"/>
        <end position="28"/>
    </location>
</feature>
<accession>A0ABW8GSQ4</accession>
<proteinExistence type="predicted"/>
<organism evidence="2 3">
    <name type="scientific">Pectobacterium jejuense</name>
    <dbReference type="NCBI Taxonomy" id="2974022"/>
    <lineage>
        <taxon>Bacteria</taxon>
        <taxon>Pseudomonadati</taxon>
        <taxon>Pseudomonadota</taxon>
        <taxon>Gammaproteobacteria</taxon>
        <taxon>Enterobacterales</taxon>
        <taxon>Pectobacteriaceae</taxon>
        <taxon>Pectobacterium</taxon>
    </lineage>
</organism>
<dbReference type="EMBL" id="JBIXLB010000001">
    <property type="protein sequence ID" value="MFJ5512123.1"/>
    <property type="molecule type" value="Genomic_DNA"/>
</dbReference>
<protein>
    <submittedName>
        <fullName evidence="2">Uncharacterized protein</fullName>
    </submittedName>
</protein>
<feature type="compositionally biased region" description="Polar residues" evidence="1">
    <location>
        <begin position="29"/>
        <end position="42"/>
    </location>
</feature>
<comment type="caution">
    <text evidence="2">The sequence shown here is derived from an EMBL/GenBank/DDBJ whole genome shotgun (WGS) entry which is preliminary data.</text>
</comment>
<gene>
    <name evidence="2" type="ORF">ACIPUH_04850</name>
</gene>